<proteinExistence type="predicted"/>
<accession>N1W2U0</accession>
<dbReference type="STRING" id="1218591.LEP1GSC199_0676"/>
<dbReference type="EMBL" id="AOGY02000084">
    <property type="protein sequence ID" value="EMY67795.1"/>
    <property type="molecule type" value="Genomic_DNA"/>
</dbReference>
<dbReference type="PROSITE" id="PS51257">
    <property type="entry name" value="PROKAR_LIPOPROTEIN"/>
    <property type="match status" value="1"/>
</dbReference>
<sequence>MKRNKINLISTTNKRKLLSLLLIVTSLLILFSCLMENETKKKEETNKKNQIFLAIVSSSLTSDCIYCTNTQAFQGSCTCYSDISVGTCTGLLSGPAKSNSYKVTCEDITSSGVWQTTEDGKSSTCIYATCPPEAYRAAFTAIGM</sequence>
<evidence type="ECO:0000313" key="2">
    <source>
        <dbReference type="Proteomes" id="UP000012227"/>
    </source>
</evidence>
<protein>
    <submittedName>
        <fullName evidence="1">Putative lipoprotein</fullName>
    </submittedName>
</protein>
<dbReference type="Proteomes" id="UP000012227">
    <property type="component" value="Unassembled WGS sequence"/>
</dbReference>
<gene>
    <name evidence="1" type="ORF">LEP1GSC199_0676</name>
</gene>
<comment type="caution">
    <text evidence="1">The sequence shown here is derived from an EMBL/GenBank/DDBJ whole genome shotgun (WGS) entry which is preliminary data.</text>
</comment>
<dbReference type="AlphaFoldDB" id="N1W2U0"/>
<organism evidence="1 2">
    <name type="scientific">Leptospira vanthielii serovar Holland str. Waz Holland = ATCC 700522</name>
    <dbReference type="NCBI Taxonomy" id="1218591"/>
    <lineage>
        <taxon>Bacteria</taxon>
        <taxon>Pseudomonadati</taxon>
        <taxon>Spirochaetota</taxon>
        <taxon>Spirochaetia</taxon>
        <taxon>Leptospirales</taxon>
        <taxon>Leptospiraceae</taxon>
        <taxon>Leptospira</taxon>
    </lineage>
</organism>
<keyword evidence="1" id="KW-0449">Lipoprotein</keyword>
<reference evidence="1 2" key="1">
    <citation type="submission" date="2013-03" db="EMBL/GenBank/DDBJ databases">
        <authorList>
            <person name="Harkins D.M."/>
            <person name="Durkin A.S."/>
            <person name="Brinkac L.M."/>
            <person name="Haft D.H."/>
            <person name="Selengut J.D."/>
            <person name="Sanka R."/>
            <person name="DePew J."/>
            <person name="Purushe J."/>
            <person name="Galloway R.L."/>
            <person name="Vinetz J.M."/>
            <person name="Sutton G.G."/>
            <person name="Nierman W.C."/>
            <person name="Fouts D.E."/>
        </authorList>
    </citation>
    <scope>NUCLEOTIDE SEQUENCE [LARGE SCALE GENOMIC DNA]</scope>
    <source>
        <strain evidence="1 2">Waz Holland</strain>
    </source>
</reference>
<name>N1W2U0_9LEPT</name>
<evidence type="ECO:0000313" key="1">
    <source>
        <dbReference type="EMBL" id="EMY67795.1"/>
    </source>
</evidence>